<dbReference type="PRINTS" id="PR00385">
    <property type="entry name" value="P450"/>
</dbReference>
<dbReference type="PANTHER" id="PTHR46300">
    <property type="entry name" value="P450, PUTATIVE (EUROFUNG)-RELATED-RELATED"/>
    <property type="match status" value="1"/>
</dbReference>
<keyword evidence="11" id="KW-0732">Signal</keyword>
<keyword evidence="14" id="KW-1185">Reference proteome</keyword>
<evidence type="ECO:0000256" key="8">
    <source>
        <dbReference type="ARBA" id="ARBA00023033"/>
    </source>
</evidence>
<evidence type="ECO:0000313" key="13">
    <source>
        <dbReference type="EMBL" id="KIJ39753.1"/>
    </source>
</evidence>
<evidence type="ECO:0008006" key="15">
    <source>
        <dbReference type="Google" id="ProtNLM"/>
    </source>
</evidence>
<dbReference type="GO" id="GO:0016705">
    <property type="term" value="F:oxidoreductase activity, acting on paired donors, with incorporation or reduction of molecular oxygen"/>
    <property type="evidence" value="ECO:0007669"/>
    <property type="project" value="InterPro"/>
</dbReference>
<feature type="signal peptide" evidence="11">
    <location>
        <begin position="1"/>
        <end position="17"/>
    </location>
</feature>
<keyword evidence="6 10" id="KW-0560">Oxidoreductase</keyword>
<keyword evidence="5 9" id="KW-0479">Metal-binding</keyword>
<evidence type="ECO:0000256" key="4">
    <source>
        <dbReference type="ARBA" id="ARBA00022617"/>
    </source>
</evidence>
<evidence type="ECO:0000256" key="1">
    <source>
        <dbReference type="ARBA" id="ARBA00001971"/>
    </source>
</evidence>
<dbReference type="PROSITE" id="PS00086">
    <property type="entry name" value="CYTOCHROME_P450"/>
    <property type="match status" value="1"/>
</dbReference>
<dbReference type="InterPro" id="IPR001128">
    <property type="entry name" value="Cyt_P450"/>
</dbReference>
<feature type="binding site" description="axial binding residue" evidence="9">
    <location>
        <position position="438"/>
    </location>
    <ligand>
        <name>heme</name>
        <dbReference type="ChEBI" id="CHEBI:30413"/>
    </ligand>
    <ligandPart>
        <name>Fe</name>
        <dbReference type="ChEBI" id="CHEBI:18248"/>
    </ligandPart>
</feature>
<dbReference type="EMBL" id="KN837149">
    <property type="protein sequence ID" value="KIJ39753.1"/>
    <property type="molecule type" value="Genomic_DNA"/>
</dbReference>
<feature type="chain" id="PRO_5007394522" description="Cytochrome P450" evidence="11">
    <location>
        <begin position="18"/>
        <end position="510"/>
    </location>
</feature>
<name>A0A0C9V2L9_SPHS4</name>
<evidence type="ECO:0000256" key="3">
    <source>
        <dbReference type="ARBA" id="ARBA00010617"/>
    </source>
</evidence>
<dbReference type="AlphaFoldDB" id="A0A0C9V2L9"/>
<evidence type="ECO:0000256" key="10">
    <source>
        <dbReference type="RuleBase" id="RU000461"/>
    </source>
</evidence>
<proteinExistence type="inferred from homology"/>
<keyword evidence="4 9" id="KW-0349">Heme</keyword>
<evidence type="ECO:0000256" key="9">
    <source>
        <dbReference type="PIRSR" id="PIRSR602401-1"/>
    </source>
</evidence>
<dbReference type="InterPro" id="IPR050364">
    <property type="entry name" value="Cytochrome_P450_fung"/>
</dbReference>
<comment type="similarity">
    <text evidence="3 10">Belongs to the cytochrome P450 family.</text>
</comment>
<organism evidence="12 14">
    <name type="scientific">Sphaerobolus stellatus (strain SS14)</name>
    <dbReference type="NCBI Taxonomy" id="990650"/>
    <lineage>
        <taxon>Eukaryota</taxon>
        <taxon>Fungi</taxon>
        <taxon>Dikarya</taxon>
        <taxon>Basidiomycota</taxon>
        <taxon>Agaricomycotina</taxon>
        <taxon>Agaricomycetes</taxon>
        <taxon>Phallomycetidae</taxon>
        <taxon>Geastrales</taxon>
        <taxon>Sphaerobolaceae</taxon>
        <taxon>Sphaerobolus</taxon>
    </lineage>
</organism>
<dbReference type="PANTHER" id="PTHR46300:SF7">
    <property type="entry name" value="P450, PUTATIVE (EUROFUNG)-RELATED"/>
    <property type="match status" value="1"/>
</dbReference>
<dbReference type="GO" id="GO:0020037">
    <property type="term" value="F:heme binding"/>
    <property type="evidence" value="ECO:0007669"/>
    <property type="project" value="InterPro"/>
</dbReference>
<dbReference type="Pfam" id="PF00067">
    <property type="entry name" value="p450"/>
    <property type="match status" value="1"/>
</dbReference>
<dbReference type="InterPro" id="IPR036396">
    <property type="entry name" value="Cyt_P450_sf"/>
</dbReference>
<evidence type="ECO:0000256" key="7">
    <source>
        <dbReference type="ARBA" id="ARBA00023004"/>
    </source>
</evidence>
<dbReference type="EMBL" id="KN837184">
    <property type="protein sequence ID" value="KIJ35877.1"/>
    <property type="molecule type" value="Genomic_DNA"/>
</dbReference>
<keyword evidence="8 10" id="KW-0503">Monooxygenase</keyword>
<evidence type="ECO:0000313" key="14">
    <source>
        <dbReference type="Proteomes" id="UP000054279"/>
    </source>
</evidence>
<dbReference type="SUPFAM" id="SSF48264">
    <property type="entry name" value="Cytochrome P450"/>
    <property type="match status" value="1"/>
</dbReference>
<dbReference type="CDD" id="cd11065">
    <property type="entry name" value="CYP64-like"/>
    <property type="match status" value="1"/>
</dbReference>
<keyword evidence="7 9" id="KW-0408">Iron</keyword>
<evidence type="ECO:0000256" key="11">
    <source>
        <dbReference type="SAM" id="SignalP"/>
    </source>
</evidence>
<dbReference type="Gene3D" id="1.10.630.10">
    <property type="entry name" value="Cytochrome P450"/>
    <property type="match status" value="1"/>
</dbReference>
<protein>
    <recommendedName>
        <fullName evidence="15">Cytochrome P450</fullName>
    </recommendedName>
</protein>
<gene>
    <name evidence="13" type="ORF">M422DRAFT_257346</name>
    <name evidence="12" type="ORF">M422DRAFT_261830</name>
</gene>
<dbReference type="PRINTS" id="PR00463">
    <property type="entry name" value="EP450I"/>
</dbReference>
<comment type="cofactor">
    <cofactor evidence="1 9">
        <name>heme</name>
        <dbReference type="ChEBI" id="CHEBI:30413"/>
    </cofactor>
</comment>
<dbReference type="GO" id="GO:0005506">
    <property type="term" value="F:iron ion binding"/>
    <property type="evidence" value="ECO:0007669"/>
    <property type="project" value="InterPro"/>
</dbReference>
<dbReference type="InterPro" id="IPR002401">
    <property type="entry name" value="Cyt_P450_E_grp-I"/>
</dbReference>
<accession>A0A0C9V2L9</accession>
<evidence type="ECO:0000256" key="2">
    <source>
        <dbReference type="ARBA" id="ARBA00005179"/>
    </source>
</evidence>
<dbReference type="Proteomes" id="UP000054279">
    <property type="component" value="Unassembled WGS sequence"/>
</dbReference>
<dbReference type="OrthoDB" id="2789670at2759"/>
<dbReference type="InterPro" id="IPR017972">
    <property type="entry name" value="Cyt_P450_CS"/>
</dbReference>
<reference evidence="12 14" key="1">
    <citation type="submission" date="2014-06" db="EMBL/GenBank/DDBJ databases">
        <title>Evolutionary Origins and Diversification of the Mycorrhizal Mutualists.</title>
        <authorList>
            <consortium name="DOE Joint Genome Institute"/>
            <consortium name="Mycorrhizal Genomics Consortium"/>
            <person name="Kohler A."/>
            <person name="Kuo A."/>
            <person name="Nagy L.G."/>
            <person name="Floudas D."/>
            <person name="Copeland A."/>
            <person name="Barry K.W."/>
            <person name="Cichocki N."/>
            <person name="Veneault-Fourrey C."/>
            <person name="LaButti K."/>
            <person name="Lindquist E.A."/>
            <person name="Lipzen A."/>
            <person name="Lundell T."/>
            <person name="Morin E."/>
            <person name="Murat C."/>
            <person name="Riley R."/>
            <person name="Ohm R."/>
            <person name="Sun H."/>
            <person name="Tunlid A."/>
            <person name="Henrissat B."/>
            <person name="Grigoriev I.V."/>
            <person name="Hibbett D.S."/>
            <person name="Martin F."/>
        </authorList>
    </citation>
    <scope>NUCLEOTIDE SEQUENCE [LARGE SCALE GENOMIC DNA]</scope>
    <source>
        <strain evidence="12 14">SS14</strain>
    </source>
</reference>
<sequence length="510" mass="58506">MFSIWIQVAFLVTLSVAFLVNSRRRIPRGLKLPPGPPKKFLVGNVFDMPKEREWETFGKWAKEYGEIVHVKLFSTDVIYVNSRRMAYELFEKRSSIYSDRTPFPMINDVMGWTWGMPFQKYGEYWRRLRRAMHEKFHHGMVDTFKPAQRKHARDLLRRLLSTPQDYPEHVRHVAGAVIMEITYGIHIKPENDPYLIVGEKATRALGEVHIPGTFLVDIFPWMKYIPHWMPGATFKRKGREWAKYISDMKELPFQTTKTAMVQGTADSCFVTSHLEDLELLKEVPADQEDIIKNTAGIVFTGGSDTIVKMTITFILAMLLYPEVQKKAQEELDHLLAGVRLVEFEDEPELPYISAICKEVLRWHPLIPQGVAHATSEDDILGEYFIPKGTIVVGNSWALLHDETDFGPDTDKFIPERYFSPGVRDPALTGAFGYGRRICPGSHMAQNSLFIQIALILQVFDISGPRDTTGRELPLEYSFTSGFFLFPNDFKCSIRPRSKSAQELILQSHAA</sequence>
<comment type="pathway">
    <text evidence="2">Secondary metabolite biosynthesis.</text>
</comment>
<evidence type="ECO:0000256" key="5">
    <source>
        <dbReference type="ARBA" id="ARBA00022723"/>
    </source>
</evidence>
<dbReference type="HOGENOM" id="CLU_001570_2_3_1"/>
<evidence type="ECO:0000256" key="6">
    <source>
        <dbReference type="ARBA" id="ARBA00023002"/>
    </source>
</evidence>
<evidence type="ECO:0000313" key="12">
    <source>
        <dbReference type="EMBL" id="KIJ35877.1"/>
    </source>
</evidence>
<dbReference type="GO" id="GO:0004497">
    <property type="term" value="F:monooxygenase activity"/>
    <property type="evidence" value="ECO:0007669"/>
    <property type="project" value="UniProtKB-KW"/>
</dbReference>